<dbReference type="InterPro" id="IPR036691">
    <property type="entry name" value="Endo/exonu/phosph_ase_sf"/>
</dbReference>
<dbReference type="GO" id="GO:0031901">
    <property type="term" value="C:early endosome membrane"/>
    <property type="evidence" value="ECO:0007669"/>
    <property type="project" value="UniProtKB-SubCell"/>
</dbReference>
<feature type="domain" description="Rho-GAP" evidence="5">
    <location>
        <begin position="548"/>
        <end position="742"/>
    </location>
</feature>
<dbReference type="Gene3D" id="1.10.555.10">
    <property type="entry name" value="Rho GTPase activation protein"/>
    <property type="match status" value="1"/>
</dbReference>
<evidence type="ECO:0000256" key="1">
    <source>
        <dbReference type="ARBA" id="ARBA00004146"/>
    </source>
</evidence>
<dbReference type="SUPFAM" id="SSF48350">
    <property type="entry name" value="GTPase activation domain, GAP"/>
    <property type="match status" value="1"/>
</dbReference>
<dbReference type="PANTHER" id="PTHR11200">
    <property type="entry name" value="INOSITOL 5-PHOSPHATASE"/>
    <property type="match status" value="1"/>
</dbReference>
<keyword evidence="4" id="KW-0968">Cytoplasmic vesicle</keyword>
<reference evidence="6" key="1">
    <citation type="submission" date="2019-08" db="EMBL/GenBank/DDBJ databases">
        <title>The improved chromosome-level genome for the pearl oyster Pinctada fucata martensii using PacBio sequencing and Hi-C.</title>
        <authorList>
            <person name="Zheng Z."/>
        </authorList>
    </citation>
    <scope>NUCLEOTIDE SEQUENCE</scope>
    <source>
        <strain evidence="6">ZZ-2019</strain>
        <tissue evidence="6">Adductor muscle</tissue>
    </source>
</reference>
<dbReference type="GO" id="GO:0030670">
    <property type="term" value="C:phagocytic vesicle membrane"/>
    <property type="evidence" value="ECO:0007669"/>
    <property type="project" value="UniProtKB-SubCell"/>
</dbReference>
<dbReference type="GO" id="GO:0046856">
    <property type="term" value="P:phosphatidylinositol dephosphorylation"/>
    <property type="evidence" value="ECO:0007669"/>
    <property type="project" value="InterPro"/>
</dbReference>
<dbReference type="InterPro" id="IPR047078">
    <property type="entry name" value="RhoGAP_OCRL1"/>
</dbReference>
<dbReference type="CDD" id="cd04380">
    <property type="entry name" value="RhoGAP_OCRL1"/>
    <property type="match status" value="1"/>
</dbReference>
<protein>
    <recommendedName>
        <fullName evidence="5">Rho-GAP domain-containing protein</fullName>
    </recommendedName>
</protein>
<evidence type="ECO:0000259" key="5">
    <source>
        <dbReference type="PROSITE" id="PS50238"/>
    </source>
</evidence>
<comment type="subcellular location">
    <subcellularLocation>
        <location evidence="2">Cytoplasmic vesicle</location>
        <location evidence="2">Phagosome membrane</location>
    </subcellularLocation>
    <subcellularLocation>
        <location evidence="1">Early endosome membrane</location>
    </subcellularLocation>
</comment>
<dbReference type="GO" id="GO:0004439">
    <property type="term" value="F:phosphatidylinositol-4,5-bisphosphate 5-phosphatase activity"/>
    <property type="evidence" value="ECO:0007669"/>
    <property type="project" value="TreeGrafter"/>
</dbReference>
<organism evidence="6 7">
    <name type="scientific">Pinctada imbricata</name>
    <name type="common">Atlantic pearl-oyster</name>
    <name type="synonym">Pinctada martensii</name>
    <dbReference type="NCBI Taxonomy" id="66713"/>
    <lineage>
        <taxon>Eukaryota</taxon>
        <taxon>Metazoa</taxon>
        <taxon>Spiralia</taxon>
        <taxon>Lophotrochozoa</taxon>
        <taxon>Mollusca</taxon>
        <taxon>Bivalvia</taxon>
        <taxon>Autobranchia</taxon>
        <taxon>Pteriomorphia</taxon>
        <taxon>Pterioida</taxon>
        <taxon>Pterioidea</taxon>
        <taxon>Pteriidae</taxon>
        <taxon>Pinctada</taxon>
    </lineage>
</organism>
<evidence type="ECO:0000313" key="6">
    <source>
        <dbReference type="EMBL" id="KAK3098461.1"/>
    </source>
</evidence>
<dbReference type="EMBL" id="VSWD01000007">
    <property type="protein sequence ID" value="KAK3098461.1"/>
    <property type="molecule type" value="Genomic_DNA"/>
</dbReference>
<dbReference type="InterPro" id="IPR048869">
    <property type="entry name" value="OCRL-1_2_ASH"/>
</dbReference>
<comment type="caution">
    <text evidence="6">The sequence shown here is derived from an EMBL/GenBank/DDBJ whole genome shotgun (WGS) entry which is preliminary data.</text>
</comment>
<dbReference type="AlphaFoldDB" id="A0AA89C420"/>
<dbReference type="SUPFAM" id="SSF56219">
    <property type="entry name" value="DNase I-like"/>
    <property type="match status" value="1"/>
</dbReference>
<dbReference type="FunFam" id="2.60.40.10:FF:000132">
    <property type="entry name" value="Inositol polyphosphate 5-phosphatase OCRL-1 isoform b"/>
    <property type="match status" value="1"/>
</dbReference>
<evidence type="ECO:0000256" key="2">
    <source>
        <dbReference type="ARBA" id="ARBA00004580"/>
    </source>
</evidence>
<dbReference type="Gene3D" id="3.60.10.10">
    <property type="entry name" value="Endonuclease/exonuclease/phosphatase"/>
    <property type="match status" value="2"/>
</dbReference>
<dbReference type="GO" id="GO:0007165">
    <property type="term" value="P:signal transduction"/>
    <property type="evidence" value="ECO:0007669"/>
    <property type="project" value="InterPro"/>
</dbReference>
<proteinExistence type="predicted"/>
<name>A0AA89C420_PINIB</name>
<evidence type="ECO:0000313" key="7">
    <source>
        <dbReference type="Proteomes" id="UP001186944"/>
    </source>
</evidence>
<dbReference type="SMART" id="SM00324">
    <property type="entry name" value="RhoGAP"/>
    <property type="match status" value="1"/>
</dbReference>
<dbReference type="SMART" id="SM00128">
    <property type="entry name" value="IPPc"/>
    <property type="match status" value="1"/>
</dbReference>
<dbReference type="FunFam" id="1.10.555.10:FF:000012">
    <property type="entry name" value="Putative inositol polyphosphate 5-phosphatase OCRL-1"/>
    <property type="match status" value="1"/>
</dbReference>
<keyword evidence="3" id="KW-0967">Endosome</keyword>
<accession>A0AA89C420</accession>
<dbReference type="Pfam" id="PF22669">
    <property type="entry name" value="Exo_endo_phos2"/>
    <property type="match status" value="1"/>
</dbReference>
<dbReference type="InterPro" id="IPR000300">
    <property type="entry name" value="IPPc"/>
</dbReference>
<dbReference type="InterPro" id="IPR000198">
    <property type="entry name" value="RhoGAP_dom"/>
</dbReference>
<dbReference type="PANTHER" id="PTHR11200:SF300">
    <property type="entry name" value="TYPE II INOSITOL 1,4,5-TRISPHOSPHATE 5-PHOSPHATASE"/>
    <property type="match status" value="1"/>
</dbReference>
<dbReference type="InterPro" id="IPR013783">
    <property type="entry name" value="Ig-like_fold"/>
</dbReference>
<sequence length="742" mass="84689">MAFHPDKCTVLSVTTKRKPIKHNYTLHNHTLEPVSSSKYLGITLQSNLKWDNHIHDITAKANKTLGFLKRNLKTANQNIKDQAYRALVRPKLEYASSVWDPHTKESASKLEMIQRRGARVFCGTWNVNGQHPPISVAKWLQRDDVPPDVRLIRLVGIMLIVYVKDPIVGSVHFVDADYVPTGIMGIMGNKGGVGVRLSINNTSILFINSHLAAHQDEFERRNQDYRDIAAKMKFRQFVPPLTIDEHDMVFWIGDLNYRISGLEIDVVKSMIEHEKFTDLQSYDQLHQQLGRSPDVFPGYMEGKVLFRPTYKYNPGTDEWDSSEKNRIPAWCDRILFKGPGINLLQYREHSELLISDHKPVSASFEVQVKVVDEEKSKRVYEDIMKKLDRLENDYLPQVKLDKTEFTFTDVRFIEPMEHTLTVSNTGQVPVEFEFIEKLDEKSYCKPWMTLSPFKSVIAPGDKCEVQLEVYVDKSSVAHLNSGMDQIDDILVLHLAGGKDFFISFLNILVNGNFIASSFGCSVEALVQMHGPIREIPVAQLVEIEQPGSLLKRDMTQGGRLYAVPKEVWRLVDHIWQYGQKESSLFQQPGLHKEILAIRDCLDTGVPDRIPGSVHSVAEALLLFLESLPDPVIPCSVYHRCLDCSNNFMLCKQVLSQIPECHKNVFVYVCAFLRELLTHAEENNLEVKFLASIFGEVLLRPSKQPSPPSAMGSEHSSARAMAKEEEMKRAAFIYHFLTNDFYE</sequence>
<evidence type="ECO:0000256" key="3">
    <source>
        <dbReference type="ARBA" id="ARBA00022753"/>
    </source>
</evidence>
<keyword evidence="7" id="KW-1185">Reference proteome</keyword>
<evidence type="ECO:0000256" key="4">
    <source>
        <dbReference type="ARBA" id="ARBA00023329"/>
    </source>
</evidence>
<dbReference type="PROSITE" id="PS50238">
    <property type="entry name" value="RHOGAP"/>
    <property type="match status" value="1"/>
</dbReference>
<dbReference type="InterPro" id="IPR046985">
    <property type="entry name" value="IP5"/>
</dbReference>
<gene>
    <name evidence="6" type="ORF">FSP39_019707</name>
</gene>
<dbReference type="Pfam" id="PF21310">
    <property type="entry name" value="OCRL-like_ASH"/>
    <property type="match status" value="1"/>
</dbReference>
<dbReference type="Proteomes" id="UP001186944">
    <property type="component" value="Unassembled WGS sequence"/>
</dbReference>
<dbReference type="InterPro" id="IPR008936">
    <property type="entry name" value="Rho_GTPase_activation_prot"/>
</dbReference>
<dbReference type="Gene3D" id="2.60.40.10">
    <property type="entry name" value="Immunoglobulins"/>
    <property type="match status" value="1"/>
</dbReference>
<dbReference type="Pfam" id="PF00620">
    <property type="entry name" value="RhoGAP"/>
    <property type="match status" value="1"/>
</dbReference>